<dbReference type="SMART" id="SM00729">
    <property type="entry name" value="Elp3"/>
    <property type="match status" value="1"/>
</dbReference>
<proteinExistence type="inferred from homology"/>
<name>A0A1F7S0U2_9BACT</name>
<evidence type="ECO:0000256" key="7">
    <source>
        <dbReference type="PIRSR" id="PIRSR004762-1"/>
    </source>
</evidence>
<comment type="similarity">
    <text evidence="6">Belongs to the radical SAM superfamily. MqnE family.</text>
</comment>
<dbReference type="InterPro" id="IPR020050">
    <property type="entry name" value="FO_synthase_su2"/>
</dbReference>
<evidence type="ECO:0000256" key="8">
    <source>
        <dbReference type="PIRSR" id="PIRSR004762-2"/>
    </source>
</evidence>
<reference evidence="10 11" key="1">
    <citation type="journal article" date="2016" name="Nat. Commun.">
        <title>Thousands of microbial genomes shed light on interconnected biogeochemical processes in an aquifer system.</title>
        <authorList>
            <person name="Anantharaman K."/>
            <person name="Brown C.T."/>
            <person name="Hug L.A."/>
            <person name="Sharon I."/>
            <person name="Castelle C.J."/>
            <person name="Probst A.J."/>
            <person name="Thomas B.C."/>
            <person name="Singh A."/>
            <person name="Wilkins M.J."/>
            <person name="Karaoz U."/>
            <person name="Brodie E.L."/>
            <person name="Williams K.H."/>
            <person name="Hubbard S.S."/>
            <person name="Banfield J.F."/>
        </authorList>
    </citation>
    <scope>NUCLEOTIDE SEQUENCE [LARGE SCALE GENOMIC DNA]</scope>
</reference>
<dbReference type="SFLD" id="SFLDS00029">
    <property type="entry name" value="Radical_SAM"/>
    <property type="match status" value="2"/>
</dbReference>
<keyword evidence="5 6" id="KW-0411">Iron-sulfur</keyword>
<dbReference type="NCBIfam" id="TIGR03700">
    <property type="entry name" value="mena_SCO4494"/>
    <property type="match status" value="1"/>
</dbReference>
<dbReference type="InterPro" id="IPR034405">
    <property type="entry name" value="F420"/>
</dbReference>
<dbReference type="Pfam" id="PF19288">
    <property type="entry name" value="CofH_C"/>
    <property type="match status" value="1"/>
</dbReference>
<feature type="binding site" evidence="6 7">
    <location>
        <position position="68"/>
    </location>
    <ligand>
        <name>[4Fe-4S] cluster</name>
        <dbReference type="ChEBI" id="CHEBI:49883"/>
        <note>4Fe-4S-S-AdoMet</note>
    </ligand>
</feature>
<dbReference type="SFLD" id="SFLDG01389">
    <property type="entry name" value="menaquinone_synthsis_involved"/>
    <property type="match status" value="2"/>
</dbReference>
<dbReference type="InterPro" id="IPR007197">
    <property type="entry name" value="rSAM"/>
</dbReference>
<evidence type="ECO:0000259" key="9">
    <source>
        <dbReference type="PROSITE" id="PS51918"/>
    </source>
</evidence>
<dbReference type="InterPro" id="IPR022432">
    <property type="entry name" value="MqnE"/>
</dbReference>
<dbReference type="Gene3D" id="3.20.20.70">
    <property type="entry name" value="Aldolase class I"/>
    <property type="match status" value="1"/>
</dbReference>
<feature type="binding site" evidence="8">
    <location>
        <position position="74"/>
    </location>
    <ligand>
        <name>S-adenosyl-L-methionine</name>
        <dbReference type="ChEBI" id="CHEBI:59789"/>
    </ligand>
</feature>
<keyword evidence="4 6" id="KW-0408">Iron</keyword>
<dbReference type="UniPathway" id="UPA00079"/>
<comment type="caution">
    <text evidence="10">The sequence shown here is derived from an EMBL/GenBank/DDBJ whole genome shotgun (WGS) entry which is preliminary data.</text>
</comment>
<dbReference type="AlphaFoldDB" id="A0A1F7S0U2"/>
<dbReference type="PIRSF" id="PIRSF004762">
    <property type="entry name" value="CHP00423"/>
    <property type="match status" value="1"/>
</dbReference>
<dbReference type="GO" id="GO:0044689">
    <property type="term" value="F:7,8-didemethyl-8-hydroxy-5-deazariboflavin synthase activity"/>
    <property type="evidence" value="ECO:0007669"/>
    <property type="project" value="TreeGrafter"/>
</dbReference>
<dbReference type="NCBIfam" id="TIGR00423">
    <property type="entry name" value="CofH family radical SAM protein"/>
    <property type="match status" value="1"/>
</dbReference>
<dbReference type="InterPro" id="IPR006638">
    <property type="entry name" value="Elp3/MiaA/NifB-like_rSAM"/>
</dbReference>
<feature type="binding site" evidence="6 7">
    <location>
        <position position="72"/>
    </location>
    <ligand>
        <name>[4Fe-4S] cluster</name>
        <dbReference type="ChEBI" id="CHEBI:49883"/>
        <note>4Fe-4S-S-AdoMet</note>
    </ligand>
</feature>
<comment type="function">
    <text evidence="6">Radical SAM enzyme that catalyzes the addition of the adenosyl radical to the double bond of 3-[(1-carboxyvinyl)oxy]benzoate, leading to aminodeoxyfutalosine (AFL), a key intermediate in the formation of menaquinone (MK, vitamin K2) from chorismate.</text>
</comment>
<dbReference type="GO" id="GO:0009234">
    <property type="term" value="P:menaquinone biosynthetic process"/>
    <property type="evidence" value="ECO:0007669"/>
    <property type="project" value="UniProtKB-UniRule"/>
</dbReference>
<evidence type="ECO:0000256" key="1">
    <source>
        <dbReference type="ARBA" id="ARBA00022485"/>
    </source>
</evidence>
<dbReference type="SUPFAM" id="SSF102114">
    <property type="entry name" value="Radical SAM enzymes"/>
    <property type="match status" value="1"/>
</dbReference>
<dbReference type="Pfam" id="PF04055">
    <property type="entry name" value="Radical_SAM"/>
    <property type="match status" value="1"/>
</dbReference>
<comment type="cofactor">
    <cofactor evidence="6 7">
        <name>[4Fe-4S] cluster</name>
        <dbReference type="ChEBI" id="CHEBI:49883"/>
    </cofactor>
    <text evidence="6 7">Binds 1 [4Fe-4S] cluster. The cluster is coordinated with 3 cysteines and an exchangeable S-adenosyl-L-methionine.</text>
</comment>
<keyword evidence="6" id="KW-0474">Menaquinone biosynthesis</keyword>
<dbReference type="PROSITE" id="PS51918">
    <property type="entry name" value="RADICAL_SAM"/>
    <property type="match status" value="1"/>
</dbReference>
<dbReference type="InterPro" id="IPR058240">
    <property type="entry name" value="rSAM_sf"/>
</dbReference>
<keyword evidence="3 6" id="KW-0479">Metal-binding</keyword>
<dbReference type="EMBL" id="MGDF01000030">
    <property type="protein sequence ID" value="OGL46874.1"/>
    <property type="molecule type" value="Genomic_DNA"/>
</dbReference>
<dbReference type="Proteomes" id="UP000178435">
    <property type="component" value="Unassembled WGS sequence"/>
</dbReference>
<dbReference type="EC" id="2.5.1.120" evidence="6"/>
<feature type="binding site" evidence="8">
    <location>
        <position position="180"/>
    </location>
    <ligand>
        <name>S-adenosyl-L-methionine</name>
        <dbReference type="ChEBI" id="CHEBI:59789"/>
    </ligand>
</feature>
<gene>
    <name evidence="6" type="primary">mqnE</name>
    <name evidence="10" type="ORF">A2149_06950</name>
</gene>
<keyword evidence="6" id="KW-0808">Transferase</keyword>
<dbReference type="SFLD" id="SFLDG01064">
    <property type="entry name" value="F420__menaquinone_cofactor_bio"/>
    <property type="match status" value="2"/>
</dbReference>
<dbReference type="HAMAP" id="MF_00993">
    <property type="entry name" value="MqnE"/>
    <property type="match status" value="1"/>
</dbReference>
<organism evidence="10 11">
    <name type="scientific">Candidatus Schekmanbacteria bacterium RBG_16_38_11</name>
    <dbReference type="NCBI Taxonomy" id="1817880"/>
    <lineage>
        <taxon>Bacteria</taxon>
        <taxon>Candidatus Schekmaniibacteriota</taxon>
    </lineage>
</organism>
<feature type="domain" description="Radical SAM core" evidence="9">
    <location>
        <begin position="54"/>
        <end position="284"/>
    </location>
</feature>
<evidence type="ECO:0000313" key="10">
    <source>
        <dbReference type="EMBL" id="OGL46874.1"/>
    </source>
</evidence>
<dbReference type="SFLD" id="SFLDF00342">
    <property type="entry name" value="cyclic_dehypoxanthine_futalosi"/>
    <property type="match status" value="1"/>
</dbReference>
<dbReference type="CDD" id="cd01335">
    <property type="entry name" value="Radical_SAM"/>
    <property type="match status" value="1"/>
</dbReference>
<feature type="binding site" evidence="6 7">
    <location>
        <position position="75"/>
    </location>
    <ligand>
        <name>[4Fe-4S] cluster</name>
        <dbReference type="ChEBI" id="CHEBI:49883"/>
        <note>4Fe-4S-S-AdoMet</note>
    </ligand>
</feature>
<keyword evidence="2 6" id="KW-0949">S-adenosyl-L-methionine</keyword>
<dbReference type="PANTHER" id="PTHR43076">
    <property type="entry name" value="FO SYNTHASE (COFH)"/>
    <property type="match status" value="1"/>
</dbReference>
<evidence type="ECO:0000256" key="3">
    <source>
        <dbReference type="ARBA" id="ARBA00022723"/>
    </source>
</evidence>
<dbReference type="InterPro" id="IPR045567">
    <property type="entry name" value="CofH/MnqC-like_C"/>
</dbReference>
<accession>A0A1F7S0U2</accession>
<evidence type="ECO:0000256" key="2">
    <source>
        <dbReference type="ARBA" id="ARBA00022691"/>
    </source>
</evidence>
<evidence type="ECO:0000256" key="6">
    <source>
        <dbReference type="HAMAP-Rule" id="MF_00993"/>
    </source>
</evidence>
<evidence type="ECO:0000256" key="5">
    <source>
        <dbReference type="ARBA" id="ARBA00023014"/>
    </source>
</evidence>
<dbReference type="GO" id="GO:0051539">
    <property type="term" value="F:4 iron, 4 sulfur cluster binding"/>
    <property type="evidence" value="ECO:0007669"/>
    <property type="project" value="UniProtKB-KW"/>
</dbReference>
<comment type="catalytic activity">
    <reaction evidence="6">
        <text>3-[(1-carboxyvinyl)-oxy]benzoate + S-adenosyl-L-methionine + H2O = 6-amino-6-deoxyfutalosine + hydrogencarbonate + L-methionine + H(+)</text>
        <dbReference type="Rhea" id="RHEA:33075"/>
        <dbReference type="ChEBI" id="CHEBI:15377"/>
        <dbReference type="ChEBI" id="CHEBI:15378"/>
        <dbReference type="ChEBI" id="CHEBI:17544"/>
        <dbReference type="ChEBI" id="CHEBI:57844"/>
        <dbReference type="ChEBI" id="CHEBI:59789"/>
        <dbReference type="ChEBI" id="CHEBI:64286"/>
        <dbReference type="ChEBI" id="CHEBI:76981"/>
        <dbReference type="EC" id="2.5.1.120"/>
    </reaction>
</comment>
<dbReference type="GO" id="GO:0005506">
    <property type="term" value="F:iron ion binding"/>
    <property type="evidence" value="ECO:0007669"/>
    <property type="project" value="UniProtKB-UniRule"/>
</dbReference>
<dbReference type="GO" id="GO:0102573">
    <property type="term" value="F:aminodeoxyfutalosine synthase activity"/>
    <property type="evidence" value="ECO:0007669"/>
    <property type="project" value="UniProtKB-EC"/>
</dbReference>
<dbReference type="InterPro" id="IPR013785">
    <property type="entry name" value="Aldolase_TIM"/>
</dbReference>
<dbReference type="SFLD" id="SFLDF00343">
    <property type="entry name" value="aminofutalosine_synthase_(mqnE"/>
    <property type="match status" value="1"/>
</dbReference>
<evidence type="ECO:0000256" key="4">
    <source>
        <dbReference type="ARBA" id="ARBA00023004"/>
    </source>
</evidence>
<dbReference type="PANTHER" id="PTHR43076:SF7">
    <property type="entry name" value="AMINODEOXYFUTALOSINE SYNTHASE"/>
    <property type="match status" value="1"/>
</dbReference>
<protein>
    <recommendedName>
        <fullName evidence="6">Aminodeoxyfutalosine synthase</fullName>
        <shortName evidence="6">AFL synthase</shortName>
        <shortName evidence="6">Aminofutalosine synthase</shortName>
        <ecNumber evidence="6">2.5.1.120</ecNumber>
    </recommendedName>
    <alternativeName>
        <fullName evidence="6">Menaquinone biosynthetic enzyme MqnE</fullName>
    </alternativeName>
</protein>
<keyword evidence="1 6" id="KW-0004">4Fe-4S</keyword>
<sequence>MEIVSPELKDILKKVKNGKRLSFDDGVRLYMSKDILSLGYMANIVRESKNGNLAYFITNGHINYTNICANRCRFCAFSRSEGEPGAYTLTLEEILEKGKTFFKEKITEFHIVGGLHPELPFNYYIEMLSSLKKESPQVHIQAFTAVEISHLAKLSGLSIKDILLKLKEAGLGSIPGGGAEVFSPRVRESLCKDKIGKEEWLEVMRVAHELGINSNATMLYGHIETIEERVDHLIALREMQDRTGGFLSFIPLAFHPKNTELDSLTNTTGLEDLKAIAVSRLVLDNFPHIKAFWIMIGTKLAQVSLSFGADDLDGTVIEEKITHSAGASTEEYISKANLIRLIKEAGKEPVERDTVYNKVKNEKVKVN</sequence>
<comment type="pathway">
    <text evidence="6">Quinol/quinone metabolism; menaquinone biosynthesis.</text>
</comment>
<evidence type="ECO:0000313" key="11">
    <source>
        <dbReference type="Proteomes" id="UP000178435"/>
    </source>
</evidence>